<name>A0A409X2K9_PSICY</name>
<dbReference type="InParanoid" id="A0A409X2K9"/>
<feature type="non-terminal residue" evidence="1">
    <location>
        <position position="1"/>
    </location>
</feature>
<comment type="caution">
    <text evidence="1">The sequence shown here is derived from an EMBL/GenBank/DDBJ whole genome shotgun (WGS) entry which is preliminary data.</text>
</comment>
<proteinExistence type="predicted"/>
<keyword evidence="2" id="KW-1185">Reference proteome</keyword>
<evidence type="ECO:0000313" key="1">
    <source>
        <dbReference type="EMBL" id="PPQ84980.1"/>
    </source>
</evidence>
<evidence type="ECO:0000313" key="2">
    <source>
        <dbReference type="Proteomes" id="UP000283269"/>
    </source>
</evidence>
<reference evidence="1 2" key="1">
    <citation type="journal article" date="2018" name="Evol. Lett.">
        <title>Horizontal gene cluster transfer increased hallucinogenic mushroom diversity.</title>
        <authorList>
            <person name="Reynolds H.T."/>
            <person name="Vijayakumar V."/>
            <person name="Gluck-Thaler E."/>
            <person name="Korotkin H.B."/>
            <person name="Matheny P.B."/>
            <person name="Slot J.C."/>
        </authorList>
    </citation>
    <scope>NUCLEOTIDE SEQUENCE [LARGE SCALE GENOMIC DNA]</scope>
    <source>
        <strain evidence="1 2">2631</strain>
    </source>
</reference>
<accession>A0A409X2K9</accession>
<gene>
    <name evidence="1" type="ORF">CVT25_010533</name>
</gene>
<dbReference type="Proteomes" id="UP000283269">
    <property type="component" value="Unassembled WGS sequence"/>
</dbReference>
<sequence>VVPSLQPPIILFTQEEINEHCALHDDEEAADMRELYSSSTSSIDEVCDILTPNASSSIPLLSQSLPESVPIFSLAPSRNHPSSPNFNPRMLPSLSFGTVSQPLPRPLVQSKHLASTRSFFTESVAIARSQSNTSLMTDLFYNNKAGIYQETPSSHPAWRMANPPHVLQPYSEAMYPGCSNRSFQNVDYLMTAMGQAIRELNSSLGIPRLTFDTIVEAAVKCDVCMCMFSSEGYNHHIVNRNCGNSHIALPVTPCEVDVDVIRALRLRTFSEPAIASTAKEFLETPVGIAYLEFNSKIGVPMDVWAMITTAYVACRTCHLTRTFPGHQAHLDLSGECHDLGEAVALLEKGKGKARAVDLIEDDNSAEPEGEVGA</sequence>
<dbReference type="AlphaFoldDB" id="A0A409X2K9"/>
<dbReference type="STRING" id="93625.A0A409X2K9"/>
<organism evidence="1 2">
    <name type="scientific">Psilocybe cyanescens</name>
    <dbReference type="NCBI Taxonomy" id="93625"/>
    <lineage>
        <taxon>Eukaryota</taxon>
        <taxon>Fungi</taxon>
        <taxon>Dikarya</taxon>
        <taxon>Basidiomycota</taxon>
        <taxon>Agaricomycotina</taxon>
        <taxon>Agaricomycetes</taxon>
        <taxon>Agaricomycetidae</taxon>
        <taxon>Agaricales</taxon>
        <taxon>Agaricineae</taxon>
        <taxon>Strophariaceae</taxon>
        <taxon>Psilocybe</taxon>
    </lineage>
</organism>
<dbReference type="EMBL" id="NHYD01002778">
    <property type="protein sequence ID" value="PPQ84980.1"/>
    <property type="molecule type" value="Genomic_DNA"/>
</dbReference>
<dbReference type="OrthoDB" id="3071161at2759"/>
<protein>
    <submittedName>
        <fullName evidence="1">Uncharacterized protein</fullName>
    </submittedName>
</protein>